<keyword evidence="4 15" id="KW-0436">Ligase</keyword>
<dbReference type="InterPro" id="IPR012340">
    <property type="entry name" value="NA-bd_OB-fold"/>
</dbReference>
<feature type="binding site" evidence="15">
    <location>
        <position position="405"/>
    </location>
    <ligand>
        <name>Zn(2+)</name>
        <dbReference type="ChEBI" id="CHEBI:29105"/>
    </ligand>
</feature>
<dbReference type="Pfam" id="PF12826">
    <property type="entry name" value="HHH_2"/>
    <property type="match status" value="1"/>
</dbReference>
<keyword evidence="9 15" id="KW-0460">Magnesium</keyword>
<dbReference type="EMBL" id="AZEG01000015">
    <property type="protein sequence ID" value="KRL37175.1"/>
    <property type="molecule type" value="Genomic_DNA"/>
</dbReference>
<dbReference type="SUPFAM" id="SSF56091">
    <property type="entry name" value="DNA ligase/mRNA capping enzyme, catalytic domain"/>
    <property type="match status" value="1"/>
</dbReference>
<evidence type="ECO:0000256" key="15">
    <source>
        <dbReference type="HAMAP-Rule" id="MF_01588"/>
    </source>
</evidence>
<evidence type="ECO:0000256" key="4">
    <source>
        <dbReference type="ARBA" id="ARBA00022598"/>
    </source>
</evidence>
<dbReference type="PROSITE" id="PS50172">
    <property type="entry name" value="BRCT"/>
    <property type="match status" value="1"/>
</dbReference>
<keyword evidence="12 15" id="KW-0464">Manganese</keyword>
<dbReference type="SUPFAM" id="SSF47781">
    <property type="entry name" value="RuvA domain 2-like"/>
    <property type="match status" value="1"/>
</dbReference>
<protein>
    <recommendedName>
        <fullName evidence="3 15">DNA ligase</fullName>
        <ecNumber evidence="2 15">6.5.1.2</ecNumber>
    </recommendedName>
    <alternativeName>
        <fullName evidence="15">Polydeoxyribonucleotide synthase [NAD(+)]</fullName>
    </alternativeName>
</protein>
<dbReference type="PROSITE" id="PS01056">
    <property type="entry name" value="DNA_LIGASE_N2"/>
    <property type="match status" value="1"/>
</dbReference>
<dbReference type="InterPro" id="IPR018239">
    <property type="entry name" value="DNA_ligase_AS"/>
</dbReference>
<dbReference type="Proteomes" id="UP000051155">
    <property type="component" value="Unassembled WGS sequence"/>
</dbReference>
<dbReference type="NCBIfam" id="TIGR00575">
    <property type="entry name" value="dnlj"/>
    <property type="match status" value="1"/>
</dbReference>
<dbReference type="PATRIC" id="fig|1423812.3.peg.697"/>
<dbReference type="CDD" id="cd00114">
    <property type="entry name" value="LIGANc"/>
    <property type="match status" value="1"/>
</dbReference>
<dbReference type="Gene3D" id="3.40.50.10190">
    <property type="entry name" value="BRCT domain"/>
    <property type="match status" value="1"/>
</dbReference>
<comment type="similarity">
    <text evidence="14 15">Belongs to the NAD-dependent DNA ligase family. LigA subfamily.</text>
</comment>
<dbReference type="InterPro" id="IPR001679">
    <property type="entry name" value="DNA_ligase"/>
</dbReference>
<dbReference type="FunFam" id="1.10.150.20:FF:000007">
    <property type="entry name" value="DNA ligase"/>
    <property type="match status" value="1"/>
</dbReference>
<keyword evidence="11 15" id="KW-0234">DNA repair</keyword>
<dbReference type="GO" id="GO:0005829">
    <property type="term" value="C:cytosol"/>
    <property type="evidence" value="ECO:0007669"/>
    <property type="project" value="TreeGrafter"/>
</dbReference>
<dbReference type="InterPro" id="IPR010994">
    <property type="entry name" value="RuvA_2-like"/>
</dbReference>
<dbReference type="GO" id="GO:0003677">
    <property type="term" value="F:DNA binding"/>
    <property type="evidence" value="ECO:0007669"/>
    <property type="project" value="InterPro"/>
</dbReference>
<dbReference type="Pfam" id="PF00533">
    <property type="entry name" value="BRCT"/>
    <property type="match status" value="1"/>
</dbReference>
<dbReference type="InterPro" id="IPR004149">
    <property type="entry name" value="Znf_DNAligase_C4"/>
</dbReference>
<feature type="binding site" evidence="15">
    <location>
        <position position="408"/>
    </location>
    <ligand>
        <name>Zn(2+)</name>
        <dbReference type="ChEBI" id="CHEBI:29105"/>
    </ligand>
</feature>
<feature type="binding site" evidence="15">
    <location>
        <begin position="84"/>
        <end position="85"/>
    </location>
    <ligand>
        <name>NAD(+)</name>
        <dbReference type="ChEBI" id="CHEBI:57540"/>
    </ligand>
</feature>
<dbReference type="InterPro" id="IPR003583">
    <property type="entry name" value="Hlx-hairpin-Hlx_DNA-bd_motif"/>
</dbReference>
<proteinExistence type="inferred from homology"/>
<evidence type="ECO:0000256" key="5">
    <source>
        <dbReference type="ARBA" id="ARBA00022705"/>
    </source>
</evidence>
<dbReference type="GO" id="GO:0003911">
    <property type="term" value="F:DNA ligase (NAD+) activity"/>
    <property type="evidence" value="ECO:0007669"/>
    <property type="project" value="UniProtKB-UniRule"/>
</dbReference>
<feature type="domain" description="BRCT" evidence="17">
    <location>
        <begin position="591"/>
        <end position="671"/>
    </location>
</feature>
<evidence type="ECO:0000259" key="17">
    <source>
        <dbReference type="PROSITE" id="PS50172"/>
    </source>
</evidence>
<dbReference type="GO" id="GO:0006281">
    <property type="term" value="P:DNA repair"/>
    <property type="evidence" value="ECO:0007669"/>
    <property type="project" value="UniProtKB-KW"/>
</dbReference>
<name>A0A0R1PX97_9LACO</name>
<dbReference type="Gene3D" id="3.30.470.30">
    <property type="entry name" value="DNA ligase/mRNA capping enzyme"/>
    <property type="match status" value="1"/>
</dbReference>
<feature type="binding site" evidence="15">
    <location>
        <begin position="35"/>
        <end position="39"/>
    </location>
    <ligand>
        <name>NAD(+)</name>
        <dbReference type="ChEBI" id="CHEBI:57540"/>
    </ligand>
</feature>
<dbReference type="HAMAP" id="MF_01588">
    <property type="entry name" value="DNA_ligase_A"/>
    <property type="match status" value="1"/>
</dbReference>
<keyword evidence="5 15" id="KW-0235">DNA replication</keyword>
<feature type="binding site" evidence="15">
    <location>
        <position position="137"/>
    </location>
    <ligand>
        <name>NAD(+)</name>
        <dbReference type="ChEBI" id="CHEBI:57540"/>
    </ligand>
</feature>
<evidence type="ECO:0000256" key="3">
    <source>
        <dbReference type="ARBA" id="ARBA00013308"/>
    </source>
</evidence>
<dbReference type="Gene3D" id="2.40.50.140">
    <property type="entry name" value="Nucleic acid-binding proteins"/>
    <property type="match status" value="1"/>
</dbReference>
<evidence type="ECO:0000256" key="7">
    <source>
        <dbReference type="ARBA" id="ARBA00022763"/>
    </source>
</evidence>
<dbReference type="Pfam" id="PF01653">
    <property type="entry name" value="DNA_ligase_aden"/>
    <property type="match status" value="1"/>
</dbReference>
<dbReference type="NCBIfam" id="NF005932">
    <property type="entry name" value="PRK07956.1"/>
    <property type="match status" value="1"/>
</dbReference>
<keyword evidence="7 15" id="KW-0227">DNA damage</keyword>
<reference evidence="18 19" key="1">
    <citation type="journal article" date="2015" name="Genome Announc.">
        <title>Expanding the biotechnology potential of lactobacilli through comparative genomics of 213 strains and associated genera.</title>
        <authorList>
            <person name="Sun Z."/>
            <person name="Harris H.M."/>
            <person name="McCann A."/>
            <person name="Guo C."/>
            <person name="Argimon S."/>
            <person name="Zhang W."/>
            <person name="Yang X."/>
            <person name="Jeffery I.B."/>
            <person name="Cooney J.C."/>
            <person name="Kagawa T.F."/>
            <person name="Liu W."/>
            <person name="Song Y."/>
            <person name="Salvetti E."/>
            <person name="Wrobel A."/>
            <person name="Rasinkangas P."/>
            <person name="Parkhill J."/>
            <person name="Rea M.C."/>
            <person name="O'Sullivan O."/>
            <person name="Ritari J."/>
            <person name="Douillard F.P."/>
            <person name="Paul Ross R."/>
            <person name="Yang R."/>
            <person name="Briner A.E."/>
            <person name="Felis G.E."/>
            <person name="de Vos W.M."/>
            <person name="Barrangou R."/>
            <person name="Klaenhammer T.R."/>
            <person name="Caufield P.W."/>
            <person name="Cui Y."/>
            <person name="Zhang H."/>
            <person name="O'Toole P.W."/>
        </authorList>
    </citation>
    <scope>NUCLEOTIDE SEQUENCE [LARGE SCALE GENOMIC DNA]</scope>
    <source>
        <strain evidence="18 19">DSM 19971</strain>
    </source>
</reference>
<evidence type="ECO:0000256" key="12">
    <source>
        <dbReference type="ARBA" id="ARBA00023211"/>
    </source>
</evidence>
<accession>A0A0R1PX97</accession>
<evidence type="ECO:0000256" key="2">
    <source>
        <dbReference type="ARBA" id="ARBA00012722"/>
    </source>
</evidence>
<dbReference type="InterPro" id="IPR001357">
    <property type="entry name" value="BRCT_dom"/>
</dbReference>
<dbReference type="STRING" id="1423812.FD20_GL000645"/>
<evidence type="ECO:0000256" key="6">
    <source>
        <dbReference type="ARBA" id="ARBA00022723"/>
    </source>
</evidence>
<dbReference type="CDD" id="cd17748">
    <property type="entry name" value="BRCT_DNA_ligase_like"/>
    <property type="match status" value="1"/>
</dbReference>
<feature type="active site" description="N6-AMP-lysine intermediate" evidence="15">
    <location>
        <position position="116"/>
    </location>
</feature>
<dbReference type="FunFam" id="1.10.150.20:FF:000006">
    <property type="entry name" value="DNA ligase"/>
    <property type="match status" value="1"/>
</dbReference>
<dbReference type="Gene3D" id="6.20.10.30">
    <property type="match status" value="1"/>
</dbReference>
<sequence length="671" mass="75307">MLTEQAAKKRAQELRKQLGEWSHQYYVMDQPTVEDVVYDKAYQELVGLEKKFPQIIVNDSPTQRVGGQVLSGFNKLNHELPMLSLGDVFSKDELAEFDKRLHKTVDENFAYNCELKIDGLAISLVYEKGLFVQGSTRGNGVVGEDITENLKTIKAIPLRLTEPVSIEVRGECYMPKRAFVELNAKREAEGKPVFANPRNAAAGSLRQLDTGITARRHLSTFIYYLMNPENLGIGKQSEALKKMSEWGFRINTESRIASTMAEIDAYIDEYQGKRTALPYDIDGIVLKADLFTVQRMVGNTVKVPRWAIAYKFPPDEQETIVRQIEWTVGRTGIVTPTAVMDPVSLAGSIVARASLHNPDYLKQKDIRLMDTVVLHKAGDIIPEISNVVLANRPKDSQESVIPRTCPICDAELVHLNDEVALRCINPKCPALIKESLVHFASRNAMDISGLGPKVVEQLFKHRLVADVSDLYRLNFEDLIKLDKFKDKAANNLLTAIDKSRHNSVERLLFGLGIRHVGAKVARLLMQHFRDLEKLMSADATEILKIDSMGEVIADSIVTYFSNDEVRELIAELANVGVNLVYKGVEQKQLETEKSYFTGKKIVLTGTLEHMSRSDAKKWLENHGANVTGSVSQKTDLLIAGHSAGSKLMKAQKLKVRVIDEEQFIEQMEEIK</sequence>
<dbReference type="PANTHER" id="PTHR23389">
    <property type="entry name" value="CHROMOSOME TRANSMISSION FIDELITY FACTOR 18"/>
    <property type="match status" value="1"/>
</dbReference>
<dbReference type="SMART" id="SM00532">
    <property type="entry name" value="LIGANc"/>
    <property type="match status" value="1"/>
</dbReference>
<dbReference type="GO" id="GO:0006260">
    <property type="term" value="P:DNA replication"/>
    <property type="evidence" value="ECO:0007669"/>
    <property type="project" value="UniProtKB-KW"/>
</dbReference>
<evidence type="ECO:0000256" key="13">
    <source>
        <dbReference type="ARBA" id="ARBA00034005"/>
    </source>
</evidence>
<organism evidence="18 19">
    <name type="scientific">Liquorilactobacillus uvarum DSM 19971</name>
    <dbReference type="NCBI Taxonomy" id="1423812"/>
    <lineage>
        <taxon>Bacteria</taxon>
        <taxon>Bacillati</taxon>
        <taxon>Bacillota</taxon>
        <taxon>Bacilli</taxon>
        <taxon>Lactobacillales</taxon>
        <taxon>Lactobacillaceae</taxon>
        <taxon>Liquorilactobacillus</taxon>
    </lineage>
</organism>
<gene>
    <name evidence="15" type="primary">ligA</name>
    <name evidence="18" type="ORF">FD20_GL000645</name>
</gene>
<feature type="binding site" evidence="15">
    <location>
        <position position="114"/>
    </location>
    <ligand>
        <name>NAD(+)</name>
        <dbReference type="ChEBI" id="CHEBI:57540"/>
    </ligand>
</feature>
<comment type="catalytic activity">
    <reaction evidence="13 15 16">
        <text>NAD(+) + (deoxyribonucleotide)n-3'-hydroxyl + 5'-phospho-(deoxyribonucleotide)m = (deoxyribonucleotide)n+m + AMP + beta-nicotinamide D-nucleotide.</text>
        <dbReference type="EC" id="6.5.1.2"/>
    </reaction>
</comment>
<evidence type="ECO:0000256" key="16">
    <source>
        <dbReference type="RuleBase" id="RU000618"/>
    </source>
</evidence>
<dbReference type="SUPFAM" id="SSF52113">
    <property type="entry name" value="BRCT domain"/>
    <property type="match status" value="1"/>
</dbReference>
<dbReference type="EC" id="6.5.1.2" evidence="2 15"/>
<dbReference type="GO" id="GO:0046872">
    <property type="term" value="F:metal ion binding"/>
    <property type="evidence" value="ECO:0007669"/>
    <property type="project" value="UniProtKB-KW"/>
</dbReference>
<evidence type="ECO:0000313" key="18">
    <source>
        <dbReference type="EMBL" id="KRL37175.1"/>
    </source>
</evidence>
<comment type="function">
    <text evidence="1 15">DNA ligase that catalyzes the formation of phosphodiester linkages between 5'-phosphoryl and 3'-hydroxyl groups in double-stranded DNA using NAD as a coenzyme and as the energy source for the reaction. It is essential for DNA replication and repair of damaged DNA.</text>
</comment>
<dbReference type="AlphaFoldDB" id="A0A0R1PX97"/>
<dbReference type="Pfam" id="PF03119">
    <property type="entry name" value="DNA_ligase_ZBD"/>
    <property type="match status" value="1"/>
</dbReference>
<dbReference type="FunFam" id="2.40.50.140:FF:000012">
    <property type="entry name" value="DNA ligase"/>
    <property type="match status" value="1"/>
</dbReference>
<evidence type="ECO:0000256" key="8">
    <source>
        <dbReference type="ARBA" id="ARBA00022833"/>
    </source>
</evidence>
<dbReference type="InterPro" id="IPR013840">
    <property type="entry name" value="DNAligase_N"/>
</dbReference>
<evidence type="ECO:0000256" key="1">
    <source>
        <dbReference type="ARBA" id="ARBA00004067"/>
    </source>
</evidence>
<comment type="cofactor">
    <cofactor evidence="15">
        <name>Mg(2+)</name>
        <dbReference type="ChEBI" id="CHEBI:18420"/>
    </cofactor>
    <cofactor evidence="15">
        <name>Mn(2+)</name>
        <dbReference type="ChEBI" id="CHEBI:29035"/>
    </cofactor>
</comment>
<evidence type="ECO:0000256" key="14">
    <source>
        <dbReference type="ARBA" id="ARBA00060881"/>
    </source>
</evidence>
<keyword evidence="8 15" id="KW-0862">Zinc</keyword>
<dbReference type="PANTHER" id="PTHR23389:SF9">
    <property type="entry name" value="DNA LIGASE"/>
    <property type="match status" value="1"/>
</dbReference>
<evidence type="ECO:0000256" key="9">
    <source>
        <dbReference type="ARBA" id="ARBA00022842"/>
    </source>
</evidence>
<keyword evidence="10 15" id="KW-0520">NAD</keyword>
<dbReference type="FunFam" id="3.30.470.30:FF:000001">
    <property type="entry name" value="DNA ligase"/>
    <property type="match status" value="1"/>
</dbReference>
<feature type="binding site" evidence="15">
    <location>
        <position position="171"/>
    </location>
    <ligand>
        <name>NAD(+)</name>
        <dbReference type="ChEBI" id="CHEBI:57540"/>
    </ligand>
</feature>
<evidence type="ECO:0000256" key="11">
    <source>
        <dbReference type="ARBA" id="ARBA00023204"/>
    </source>
</evidence>
<feature type="binding site" evidence="15">
    <location>
        <position position="311"/>
    </location>
    <ligand>
        <name>NAD(+)</name>
        <dbReference type="ChEBI" id="CHEBI:57540"/>
    </ligand>
</feature>
<dbReference type="SUPFAM" id="SSF50249">
    <property type="entry name" value="Nucleic acid-binding proteins"/>
    <property type="match status" value="1"/>
</dbReference>
<evidence type="ECO:0000256" key="10">
    <source>
        <dbReference type="ARBA" id="ARBA00023027"/>
    </source>
</evidence>
<feature type="binding site" evidence="15">
    <location>
        <position position="287"/>
    </location>
    <ligand>
        <name>NAD(+)</name>
        <dbReference type="ChEBI" id="CHEBI:57540"/>
    </ligand>
</feature>
<dbReference type="PIRSF" id="PIRSF001604">
    <property type="entry name" value="LigA"/>
    <property type="match status" value="1"/>
</dbReference>
<comment type="caution">
    <text evidence="18">The sequence shown here is derived from an EMBL/GenBank/DDBJ whole genome shotgun (WGS) entry which is preliminary data.</text>
</comment>
<feature type="binding site" evidence="15">
    <location>
        <position position="423"/>
    </location>
    <ligand>
        <name>Zn(2+)</name>
        <dbReference type="ChEBI" id="CHEBI:29105"/>
    </ligand>
</feature>
<feature type="binding site" evidence="15">
    <location>
        <position position="428"/>
    </location>
    <ligand>
        <name>Zn(2+)</name>
        <dbReference type="ChEBI" id="CHEBI:29105"/>
    </ligand>
</feature>
<dbReference type="SMART" id="SM00278">
    <property type="entry name" value="HhH1"/>
    <property type="match status" value="3"/>
</dbReference>
<evidence type="ECO:0000313" key="19">
    <source>
        <dbReference type="Proteomes" id="UP000051155"/>
    </source>
</evidence>
<keyword evidence="6 15" id="KW-0479">Metal-binding</keyword>
<dbReference type="Gene3D" id="1.10.150.20">
    <property type="entry name" value="5' to 3' exonuclease, C-terminal subdomain"/>
    <property type="match status" value="2"/>
</dbReference>
<dbReference type="Pfam" id="PF03120">
    <property type="entry name" value="OB_DNA_ligase"/>
    <property type="match status" value="1"/>
</dbReference>
<dbReference type="SMART" id="SM00292">
    <property type="entry name" value="BRCT"/>
    <property type="match status" value="1"/>
</dbReference>
<dbReference type="Gene3D" id="1.10.287.610">
    <property type="entry name" value="Helix hairpin bin"/>
    <property type="match status" value="1"/>
</dbReference>
<dbReference type="InterPro" id="IPR041663">
    <property type="entry name" value="DisA/LigA_HHH"/>
</dbReference>
<dbReference type="InterPro" id="IPR004150">
    <property type="entry name" value="NAD_DNA_ligase_OB"/>
</dbReference>
<dbReference type="InterPro" id="IPR036420">
    <property type="entry name" value="BRCT_dom_sf"/>
</dbReference>
<dbReference type="InterPro" id="IPR013839">
    <property type="entry name" value="DNAligase_adenylation"/>
</dbReference>
<dbReference type="PROSITE" id="PS01055">
    <property type="entry name" value="DNA_LIGASE_N1"/>
    <property type="match status" value="1"/>
</dbReference>
<dbReference type="InterPro" id="IPR033136">
    <property type="entry name" value="DNA_ligase_CS"/>
</dbReference>
<keyword evidence="19" id="KW-1185">Reference proteome</keyword>
<dbReference type="Pfam" id="PF14520">
    <property type="entry name" value="HHH_5"/>
    <property type="match status" value="1"/>
</dbReference>